<dbReference type="GO" id="GO:0009103">
    <property type="term" value="P:lipopolysaccharide biosynthetic process"/>
    <property type="evidence" value="ECO:0007669"/>
    <property type="project" value="TreeGrafter"/>
</dbReference>
<dbReference type="Pfam" id="PF00953">
    <property type="entry name" value="Glycos_transf_4"/>
    <property type="match status" value="1"/>
</dbReference>
<proteinExistence type="predicted"/>
<name>A0A0G0T8H7_9BACT</name>
<dbReference type="Proteomes" id="UP000034539">
    <property type="component" value="Unassembled WGS sequence"/>
</dbReference>
<evidence type="ECO:0000256" key="1">
    <source>
        <dbReference type="ARBA" id="ARBA00004651"/>
    </source>
</evidence>
<evidence type="ECO:0000256" key="6">
    <source>
        <dbReference type="ARBA" id="ARBA00023136"/>
    </source>
</evidence>
<feature type="transmembrane region" description="Helical" evidence="7">
    <location>
        <begin position="306"/>
        <end position="324"/>
    </location>
</feature>
<protein>
    <submittedName>
        <fullName evidence="8">Glycosyl transferase family 4</fullName>
    </submittedName>
</protein>
<evidence type="ECO:0000256" key="4">
    <source>
        <dbReference type="ARBA" id="ARBA00022692"/>
    </source>
</evidence>
<dbReference type="PANTHER" id="PTHR22926:SF3">
    <property type="entry name" value="UNDECAPRENYL-PHOSPHATE ALPHA-N-ACETYLGLUCOSAMINYL 1-PHOSPHATE TRANSFERASE"/>
    <property type="match status" value="1"/>
</dbReference>
<feature type="transmembrane region" description="Helical" evidence="7">
    <location>
        <begin position="6"/>
        <end position="28"/>
    </location>
</feature>
<dbReference type="GO" id="GO:0044038">
    <property type="term" value="P:cell wall macromolecule biosynthetic process"/>
    <property type="evidence" value="ECO:0007669"/>
    <property type="project" value="TreeGrafter"/>
</dbReference>
<comment type="caution">
    <text evidence="8">The sequence shown here is derived from an EMBL/GenBank/DDBJ whole genome shotgun (WGS) entry which is preliminary data.</text>
</comment>
<feature type="transmembrane region" description="Helical" evidence="7">
    <location>
        <begin position="179"/>
        <end position="199"/>
    </location>
</feature>
<gene>
    <name evidence="8" type="ORF">UT63_C0005G0011</name>
</gene>
<feature type="transmembrane region" description="Helical" evidence="7">
    <location>
        <begin position="330"/>
        <end position="350"/>
    </location>
</feature>
<dbReference type="CDD" id="cd06853">
    <property type="entry name" value="GT_WecA_like"/>
    <property type="match status" value="1"/>
</dbReference>
<evidence type="ECO:0000256" key="5">
    <source>
        <dbReference type="ARBA" id="ARBA00022989"/>
    </source>
</evidence>
<feature type="transmembrane region" description="Helical" evidence="7">
    <location>
        <begin position="260"/>
        <end position="279"/>
    </location>
</feature>
<dbReference type="GO" id="GO:0016780">
    <property type="term" value="F:phosphotransferase activity, for other substituted phosphate groups"/>
    <property type="evidence" value="ECO:0007669"/>
    <property type="project" value="InterPro"/>
</dbReference>
<dbReference type="GO" id="GO:0071555">
    <property type="term" value="P:cell wall organization"/>
    <property type="evidence" value="ECO:0007669"/>
    <property type="project" value="TreeGrafter"/>
</dbReference>
<comment type="subcellular location">
    <subcellularLocation>
        <location evidence="1">Cell membrane</location>
        <topology evidence="1">Multi-pass membrane protein</topology>
    </subcellularLocation>
</comment>
<keyword evidence="3 8" id="KW-0808">Transferase</keyword>
<dbReference type="AlphaFoldDB" id="A0A0G0T8H7"/>
<feature type="transmembrane region" description="Helical" evidence="7">
    <location>
        <begin position="145"/>
        <end position="167"/>
    </location>
</feature>
<keyword evidence="4 7" id="KW-0812">Transmembrane</keyword>
<evidence type="ECO:0000256" key="7">
    <source>
        <dbReference type="SAM" id="Phobius"/>
    </source>
</evidence>
<evidence type="ECO:0000313" key="8">
    <source>
        <dbReference type="EMBL" id="KKR34157.1"/>
    </source>
</evidence>
<feature type="transmembrane region" description="Helical" evidence="7">
    <location>
        <begin position="49"/>
        <end position="69"/>
    </location>
</feature>
<keyword evidence="5 7" id="KW-1133">Transmembrane helix</keyword>
<evidence type="ECO:0000256" key="2">
    <source>
        <dbReference type="ARBA" id="ARBA00022475"/>
    </source>
</evidence>
<dbReference type="GO" id="GO:0005886">
    <property type="term" value="C:plasma membrane"/>
    <property type="evidence" value="ECO:0007669"/>
    <property type="project" value="UniProtKB-SubCell"/>
</dbReference>
<dbReference type="PANTHER" id="PTHR22926">
    <property type="entry name" value="PHOSPHO-N-ACETYLMURAMOYL-PENTAPEPTIDE-TRANSFERASE"/>
    <property type="match status" value="1"/>
</dbReference>
<feature type="transmembrane region" description="Helical" evidence="7">
    <location>
        <begin position="75"/>
        <end position="93"/>
    </location>
</feature>
<feature type="transmembrane region" description="Helical" evidence="7">
    <location>
        <begin position="105"/>
        <end position="125"/>
    </location>
</feature>
<keyword evidence="6 7" id="KW-0472">Membrane</keyword>
<evidence type="ECO:0000313" key="9">
    <source>
        <dbReference type="Proteomes" id="UP000034539"/>
    </source>
</evidence>
<sequence>MSDQIIKTLLFSSLITFIATPVVLKIALLLNLVDNPKIRNHPAHTHKGIIPRAGGIALFIGIFLPLFFLLPQTKALLGIFLGGLVLVIIGILDDRPKELSPYLRLFLIFIAAGLAIAGGVGIPFITNPMGGVINLDTLRISFNFFGPHSILPIADIFAFLWIVWAMTFVGWSGGVDGQLPGFVSVAAIVIGLISFRFTASDQSQFIPTTLAFLTAGSYLGFLPWNFYPQKIMPGYGGKTLAGYMLAVTSILSSSKLGTSIMVLGLPLIDALFMVISRLLSKKSPVWGSGNHLHHKLLQIGWGRRRIAVFYIFISSIMGIFALVLESKQKFFVFILLFILTMMFFLWVNLISRFKNIEEEY</sequence>
<dbReference type="EMBL" id="LBXN01000005">
    <property type="protein sequence ID" value="KKR34157.1"/>
    <property type="molecule type" value="Genomic_DNA"/>
</dbReference>
<accession>A0A0G0T8H7</accession>
<keyword evidence="2" id="KW-1003">Cell membrane</keyword>
<evidence type="ECO:0000256" key="3">
    <source>
        <dbReference type="ARBA" id="ARBA00022679"/>
    </source>
</evidence>
<reference evidence="8 9" key="1">
    <citation type="journal article" date="2015" name="Nature">
        <title>rRNA introns, odd ribosomes, and small enigmatic genomes across a large radiation of phyla.</title>
        <authorList>
            <person name="Brown C.T."/>
            <person name="Hug L.A."/>
            <person name="Thomas B.C."/>
            <person name="Sharon I."/>
            <person name="Castelle C.J."/>
            <person name="Singh A."/>
            <person name="Wilkins M.J."/>
            <person name="Williams K.H."/>
            <person name="Banfield J.F."/>
        </authorList>
    </citation>
    <scope>NUCLEOTIDE SEQUENCE [LARGE SCALE GENOMIC DNA]</scope>
</reference>
<feature type="transmembrane region" description="Helical" evidence="7">
    <location>
        <begin position="205"/>
        <end position="223"/>
    </location>
</feature>
<dbReference type="InterPro" id="IPR000715">
    <property type="entry name" value="Glycosyl_transferase_4"/>
</dbReference>
<organism evidence="8 9">
    <name type="scientific">Candidatus Gottesmanbacteria bacterium GW2011_GWC2_39_8</name>
    <dbReference type="NCBI Taxonomy" id="1618450"/>
    <lineage>
        <taxon>Bacteria</taxon>
        <taxon>Candidatus Gottesmaniibacteriota</taxon>
    </lineage>
</organism>
<feature type="transmembrane region" description="Helical" evidence="7">
    <location>
        <begin position="235"/>
        <end position="254"/>
    </location>
</feature>